<evidence type="ECO:0000313" key="3">
    <source>
        <dbReference type="Proteomes" id="UP001329825"/>
    </source>
</evidence>
<dbReference type="GeneID" id="87952384"/>
<evidence type="ECO:0008006" key="4">
    <source>
        <dbReference type="Google" id="ProtNLM"/>
    </source>
</evidence>
<dbReference type="Proteomes" id="UP001329825">
    <property type="component" value="Chromosome 1"/>
</dbReference>
<name>A0ABZ1CNT2_9TREE</name>
<evidence type="ECO:0000256" key="1">
    <source>
        <dbReference type="SAM" id="MobiDB-lite"/>
    </source>
</evidence>
<feature type="compositionally biased region" description="Low complexity" evidence="1">
    <location>
        <begin position="91"/>
        <end position="109"/>
    </location>
</feature>
<evidence type="ECO:0000313" key="2">
    <source>
        <dbReference type="EMBL" id="WRT63348.1"/>
    </source>
</evidence>
<proteinExistence type="predicted"/>
<organism evidence="2 3">
    <name type="scientific">Kwoniella shivajii</name>
    <dbReference type="NCBI Taxonomy" id="564305"/>
    <lineage>
        <taxon>Eukaryota</taxon>
        <taxon>Fungi</taxon>
        <taxon>Dikarya</taxon>
        <taxon>Basidiomycota</taxon>
        <taxon>Agaricomycotina</taxon>
        <taxon>Tremellomycetes</taxon>
        <taxon>Tremellales</taxon>
        <taxon>Cryptococcaceae</taxon>
        <taxon>Kwoniella</taxon>
    </lineage>
</organism>
<keyword evidence="3" id="KW-1185">Reference proteome</keyword>
<feature type="region of interest" description="Disordered" evidence="1">
    <location>
        <begin position="91"/>
        <end position="110"/>
    </location>
</feature>
<accession>A0ABZ1CNT2</accession>
<dbReference type="RefSeq" id="XP_062788088.1">
    <property type="nucleotide sequence ID" value="XM_062932037.1"/>
</dbReference>
<gene>
    <name evidence="2" type="ORF">IL334_000253</name>
</gene>
<dbReference type="EMBL" id="CP141881">
    <property type="protein sequence ID" value="WRT63348.1"/>
    <property type="molecule type" value="Genomic_DNA"/>
</dbReference>
<reference evidence="2 3" key="1">
    <citation type="submission" date="2024-01" db="EMBL/GenBank/DDBJ databases">
        <title>Comparative genomics of Cryptococcus and Kwoniella reveals pathogenesis evolution and contrasting modes of karyotype evolution via chromosome fusion or intercentromeric recombination.</title>
        <authorList>
            <person name="Coelho M.A."/>
            <person name="David-Palma M."/>
            <person name="Shea T."/>
            <person name="Bowers K."/>
            <person name="McGinley-Smith S."/>
            <person name="Mohammad A.W."/>
            <person name="Gnirke A."/>
            <person name="Yurkov A.M."/>
            <person name="Nowrousian M."/>
            <person name="Sun S."/>
            <person name="Cuomo C.A."/>
            <person name="Heitman J."/>
        </authorList>
    </citation>
    <scope>NUCLEOTIDE SEQUENCE [LARGE SCALE GENOMIC DNA]</scope>
    <source>
        <strain evidence="2">CBS 11374</strain>
    </source>
</reference>
<sequence length="139" mass="14263">MCDIATLFNTNTTSDLCCFDSSDCATYLCGAQNSAIESGNGTTFCYLDQAIASDSFDNAPNGTCGNMACALRALSSQPSVTVDLSTLPTSYSSAEPSASSTASTSSMSSGANPVAGQGMTGLWLVAMVTLAMFGKKLQW</sequence>
<protein>
    <recommendedName>
        <fullName evidence="4">Apple domain-containing protein</fullName>
    </recommendedName>
</protein>